<feature type="region of interest" description="Disordered" evidence="1">
    <location>
        <begin position="1"/>
        <end position="34"/>
    </location>
</feature>
<feature type="region of interest" description="Disordered" evidence="1">
    <location>
        <begin position="189"/>
        <end position="237"/>
    </location>
</feature>
<feature type="compositionally biased region" description="Polar residues" evidence="1">
    <location>
        <begin position="189"/>
        <end position="210"/>
    </location>
</feature>
<evidence type="ECO:0000313" key="3">
    <source>
        <dbReference type="Proteomes" id="UP000824120"/>
    </source>
</evidence>
<keyword evidence="3" id="KW-1185">Reference proteome</keyword>
<sequence>MARGRGRGRERGRKLQLRSIGAGVTPPSISQTKGKQAIAMTPPMEQCSSNNVNLLVSTTTPPLEVARTLNLMNTPQSSIHAEMGRVLPHDLPDPHEGAEEQTKGVKAWTNLFAGNRNVENGMTLSYILSNLVNGRQWSLWRNLRSRRRARRSPLANEPRQQGVAHNRFAPIWKAKEDNLIMTNEENVIPQQQQSSDARATNSTTQSQQIHKSLDSAGCSSQGEGKLKQTEQTKDGDQLSHMAPVVNLVVQTPMLHCPREFPILSASRGKNKNWSSVDEEKRSITPTKGLRINFNHDLVNMECSGD</sequence>
<dbReference type="AlphaFoldDB" id="A0A9J5Z240"/>
<gene>
    <name evidence="2" type="ORF">H5410_028437</name>
</gene>
<comment type="caution">
    <text evidence="2">The sequence shown here is derived from an EMBL/GenBank/DDBJ whole genome shotgun (WGS) entry which is preliminary data.</text>
</comment>
<reference evidence="2 3" key="1">
    <citation type="submission" date="2020-09" db="EMBL/GenBank/DDBJ databases">
        <title>De no assembly of potato wild relative species, Solanum commersonii.</title>
        <authorList>
            <person name="Cho K."/>
        </authorList>
    </citation>
    <scope>NUCLEOTIDE SEQUENCE [LARGE SCALE GENOMIC DNA]</scope>
    <source>
        <strain evidence="2">LZ3.2</strain>
        <tissue evidence="2">Leaf</tissue>
    </source>
</reference>
<accession>A0A9J5Z240</accession>
<organism evidence="2 3">
    <name type="scientific">Solanum commersonii</name>
    <name type="common">Commerson's wild potato</name>
    <name type="synonym">Commerson's nightshade</name>
    <dbReference type="NCBI Taxonomy" id="4109"/>
    <lineage>
        <taxon>Eukaryota</taxon>
        <taxon>Viridiplantae</taxon>
        <taxon>Streptophyta</taxon>
        <taxon>Embryophyta</taxon>
        <taxon>Tracheophyta</taxon>
        <taxon>Spermatophyta</taxon>
        <taxon>Magnoliopsida</taxon>
        <taxon>eudicotyledons</taxon>
        <taxon>Gunneridae</taxon>
        <taxon>Pentapetalae</taxon>
        <taxon>asterids</taxon>
        <taxon>lamiids</taxon>
        <taxon>Solanales</taxon>
        <taxon>Solanaceae</taxon>
        <taxon>Solanoideae</taxon>
        <taxon>Solaneae</taxon>
        <taxon>Solanum</taxon>
    </lineage>
</organism>
<feature type="compositionally biased region" description="Basic residues" evidence="1">
    <location>
        <begin position="1"/>
        <end position="16"/>
    </location>
</feature>
<protein>
    <submittedName>
        <fullName evidence="2">Uncharacterized protein</fullName>
    </submittedName>
</protein>
<proteinExistence type="predicted"/>
<name>A0A9J5Z240_SOLCO</name>
<evidence type="ECO:0000313" key="2">
    <source>
        <dbReference type="EMBL" id="KAG5606945.1"/>
    </source>
</evidence>
<dbReference type="EMBL" id="JACXVP010000005">
    <property type="protein sequence ID" value="KAG5606945.1"/>
    <property type="molecule type" value="Genomic_DNA"/>
</dbReference>
<feature type="compositionally biased region" description="Basic and acidic residues" evidence="1">
    <location>
        <begin position="224"/>
        <end position="237"/>
    </location>
</feature>
<feature type="region of interest" description="Disordered" evidence="1">
    <location>
        <begin position="147"/>
        <end position="168"/>
    </location>
</feature>
<evidence type="ECO:0000256" key="1">
    <source>
        <dbReference type="SAM" id="MobiDB-lite"/>
    </source>
</evidence>
<dbReference type="Proteomes" id="UP000824120">
    <property type="component" value="Chromosome 5"/>
</dbReference>